<protein>
    <submittedName>
        <fullName evidence="2">Ornithine cyclodeaminase family protein</fullName>
    </submittedName>
</protein>
<name>A0A9D2B8T1_9FIRM</name>
<dbReference type="Pfam" id="PF02423">
    <property type="entry name" value="OCD_Mu_crystall"/>
    <property type="match status" value="1"/>
</dbReference>
<proteinExistence type="inferred from homology"/>
<dbReference type="FunFam" id="3.40.50.720:FF:000311">
    <property type="entry name" value="Ornithine cyclodeaminase"/>
    <property type="match status" value="1"/>
</dbReference>
<dbReference type="PANTHER" id="PTHR13812">
    <property type="entry name" value="KETIMINE REDUCTASE MU-CRYSTALLIN"/>
    <property type="match status" value="1"/>
</dbReference>
<dbReference type="GO" id="GO:0016491">
    <property type="term" value="F:oxidoreductase activity"/>
    <property type="evidence" value="ECO:0007669"/>
    <property type="project" value="UniProtKB-ARBA"/>
</dbReference>
<dbReference type="InterPro" id="IPR023401">
    <property type="entry name" value="ODC_N"/>
</dbReference>
<dbReference type="PANTHER" id="PTHR13812:SF19">
    <property type="entry name" value="KETIMINE REDUCTASE MU-CRYSTALLIN"/>
    <property type="match status" value="1"/>
</dbReference>
<dbReference type="InterPro" id="IPR003462">
    <property type="entry name" value="ODC_Mu_crystall"/>
</dbReference>
<dbReference type="GO" id="GO:0005737">
    <property type="term" value="C:cytoplasm"/>
    <property type="evidence" value="ECO:0007669"/>
    <property type="project" value="TreeGrafter"/>
</dbReference>
<comment type="caution">
    <text evidence="2">The sequence shown here is derived from an EMBL/GenBank/DDBJ whole genome shotgun (WGS) entry which is preliminary data.</text>
</comment>
<dbReference type="Proteomes" id="UP000886800">
    <property type="component" value="Unassembled WGS sequence"/>
</dbReference>
<gene>
    <name evidence="2" type="ORF">H9736_09245</name>
</gene>
<dbReference type="AlphaFoldDB" id="A0A9D2B8T1"/>
<dbReference type="SUPFAM" id="SSF51735">
    <property type="entry name" value="NAD(P)-binding Rossmann-fold domains"/>
    <property type="match status" value="1"/>
</dbReference>
<sequence length="331" mass="35786">MEKTLLLNKSEIGSLIDLDAVQAAVEEAYRSFNSGKVVQPPFMCVGLPDSHAGIDFKGGMDLGNGFLTIKASTGGYDHNKELGLPTGMNTVLLFDAYTSFLKCVMDATWITGCRTAAAGAISVKYLSRPDASVLCVIGAGNQARRQLRAIMRVRKLTKVLVWNAFKEEMDTYVKEMGEETGLPIYGCATPEEAISQADIIVTTTRGILPPVVKRDLLKPGTHIAAIGADMPNKQELCTDVFKGAKVVNDSIKLCSTHGDTHHALDDGIITTSDIYGEIGEIILGKKPGRENPEEITIFDTVGMAVQDTATASMLYKRALEKGLGVWYDFMA</sequence>
<evidence type="ECO:0000313" key="3">
    <source>
        <dbReference type="Proteomes" id="UP000886800"/>
    </source>
</evidence>
<organism evidence="2 3">
    <name type="scientific">Candidatus Anaerotruncus excrementipullorum</name>
    <dbReference type="NCBI Taxonomy" id="2838465"/>
    <lineage>
        <taxon>Bacteria</taxon>
        <taxon>Bacillati</taxon>
        <taxon>Bacillota</taxon>
        <taxon>Clostridia</taxon>
        <taxon>Eubacteriales</taxon>
        <taxon>Oscillospiraceae</taxon>
        <taxon>Anaerotruncus</taxon>
    </lineage>
</organism>
<comment type="similarity">
    <text evidence="1">Belongs to the ornithine cyclodeaminase/mu-crystallin family.</text>
</comment>
<evidence type="ECO:0000313" key="2">
    <source>
        <dbReference type="EMBL" id="HIX66419.1"/>
    </source>
</evidence>
<dbReference type="Gene3D" id="3.40.50.720">
    <property type="entry name" value="NAD(P)-binding Rossmann-like Domain"/>
    <property type="match status" value="1"/>
</dbReference>
<dbReference type="EMBL" id="DXES01000193">
    <property type="protein sequence ID" value="HIX66419.1"/>
    <property type="molecule type" value="Genomic_DNA"/>
</dbReference>
<dbReference type="PIRSF" id="PIRSF001439">
    <property type="entry name" value="CryM"/>
    <property type="match status" value="1"/>
</dbReference>
<dbReference type="GO" id="GO:0019752">
    <property type="term" value="P:carboxylic acid metabolic process"/>
    <property type="evidence" value="ECO:0007669"/>
    <property type="project" value="UniProtKB-ARBA"/>
</dbReference>
<reference evidence="2" key="1">
    <citation type="journal article" date="2021" name="PeerJ">
        <title>Extensive microbial diversity within the chicken gut microbiome revealed by metagenomics and culture.</title>
        <authorList>
            <person name="Gilroy R."/>
            <person name="Ravi A."/>
            <person name="Getino M."/>
            <person name="Pursley I."/>
            <person name="Horton D.L."/>
            <person name="Alikhan N.F."/>
            <person name="Baker D."/>
            <person name="Gharbi K."/>
            <person name="Hall N."/>
            <person name="Watson M."/>
            <person name="Adriaenssens E.M."/>
            <person name="Foster-Nyarko E."/>
            <person name="Jarju S."/>
            <person name="Secka A."/>
            <person name="Antonio M."/>
            <person name="Oren A."/>
            <person name="Chaudhuri R.R."/>
            <person name="La Ragione R."/>
            <person name="Hildebrand F."/>
            <person name="Pallen M.J."/>
        </authorList>
    </citation>
    <scope>NUCLEOTIDE SEQUENCE</scope>
    <source>
        <strain evidence="2">CHK188-5543</strain>
    </source>
</reference>
<dbReference type="InterPro" id="IPR036291">
    <property type="entry name" value="NAD(P)-bd_dom_sf"/>
</dbReference>
<reference evidence="2" key="2">
    <citation type="submission" date="2021-04" db="EMBL/GenBank/DDBJ databases">
        <authorList>
            <person name="Gilroy R."/>
        </authorList>
    </citation>
    <scope>NUCLEOTIDE SEQUENCE</scope>
    <source>
        <strain evidence="2">CHK188-5543</strain>
    </source>
</reference>
<dbReference type="Gene3D" id="3.30.1780.10">
    <property type="entry name" value="ornithine cyclodeaminase, domain 1"/>
    <property type="match status" value="1"/>
</dbReference>
<evidence type="ECO:0000256" key="1">
    <source>
        <dbReference type="ARBA" id="ARBA00008903"/>
    </source>
</evidence>
<accession>A0A9D2B8T1</accession>